<dbReference type="Gramene" id="KQK91446">
    <property type="protein sequence ID" value="KQK91446"/>
    <property type="gene ID" value="SETIT_040457mg"/>
</dbReference>
<reference evidence="1" key="2">
    <citation type="submission" date="2018-08" db="UniProtKB">
        <authorList>
            <consortium name="EnsemblPlants"/>
        </authorList>
    </citation>
    <scope>IDENTIFICATION</scope>
    <source>
        <strain evidence="1">Yugu1</strain>
    </source>
</reference>
<evidence type="ECO:0000313" key="2">
    <source>
        <dbReference type="Proteomes" id="UP000004995"/>
    </source>
</evidence>
<reference evidence="2" key="1">
    <citation type="journal article" date="2012" name="Nat. Biotechnol.">
        <title>Reference genome sequence of the model plant Setaria.</title>
        <authorList>
            <person name="Bennetzen J.L."/>
            <person name="Schmutz J."/>
            <person name="Wang H."/>
            <person name="Percifield R."/>
            <person name="Hawkins J."/>
            <person name="Pontaroli A.C."/>
            <person name="Estep M."/>
            <person name="Feng L."/>
            <person name="Vaughn J.N."/>
            <person name="Grimwood J."/>
            <person name="Jenkins J."/>
            <person name="Barry K."/>
            <person name="Lindquist E."/>
            <person name="Hellsten U."/>
            <person name="Deshpande S."/>
            <person name="Wang X."/>
            <person name="Wu X."/>
            <person name="Mitros T."/>
            <person name="Triplett J."/>
            <person name="Yang X."/>
            <person name="Ye C.Y."/>
            <person name="Mauro-Herrera M."/>
            <person name="Wang L."/>
            <person name="Li P."/>
            <person name="Sharma M."/>
            <person name="Sharma R."/>
            <person name="Ronald P.C."/>
            <person name="Panaud O."/>
            <person name="Kellogg E.A."/>
            <person name="Brutnell T.P."/>
            <person name="Doust A.N."/>
            <person name="Tuskan G.A."/>
            <person name="Rokhsar D."/>
            <person name="Devos K.M."/>
        </authorList>
    </citation>
    <scope>NUCLEOTIDE SEQUENCE [LARGE SCALE GENOMIC DNA]</scope>
    <source>
        <strain evidence="2">cv. Yugu1</strain>
    </source>
</reference>
<dbReference type="Proteomes" id="UP000004995">
    <property type="component" value="Unassembled WGS sequence"/>
</dbReference>
<dbReference type="AlphaFoldDB" id="K4ANG0"/>
<evidence type="ECO:0000313" key="1">
    <source>
        <dbReference type="EnsemblPlants" id="KQK91446"/>
    </source>
</evidence>
<sequence>MCIWMGKVYVWISSGNHRVCRSNHCSKLSKVLLQFGSPLLFPLKNSNI</sequence>
<dbReference type="EnsemblPlants" id="KQK91446">
    <property type="protein sequence ID" value="KQK91446"/>
    <property type="gene ID" value="SETIT_040457mg"/>
</dbReference>
<organism evidence="1 2">
    <name type="scientific">Setaria italica</name>
    <name type="common">Foxtail millet</name>
    <name type="synonym">Panicum italicum</name>
    <dbReference type="NCBI Taxonomy" id="4555"/>
    <lineage>
        <taxon>Eukaryota</taxon>
        <taxon>Viridiplantae</taxon>
        <taxon>Streptophyta</taxon>
        <taxon>Embryophyta</taxon>
        <taxon>Tracheophyta</taxon>
        <taxon>Spermatophyta</taxon>
        <taxon>Magnoliopsida</taxon>
        <taxon>Liliopsida</taxon>
        <taxon>Poales</taxon>
        <taxon>Poaceae</taxon>
        <taxon>PACMAD clade</taxon>
        <taxon>Panicoideae</taxon>
        <taxon>Panicodae</taxon>
        <taxon>Paniceae</taxon>
        <taxon>Cenchrinae</taxon>
        <taxon>Setaria</taxon>
    </lineage>
</organism>
<proteinExistence type="predicted"/>
<name>K4ANG0_SETIT</name>
<dbReference type="InParanoid" id="K4ANG0"/>
<dbReference type="EMBL" id="AGNK02006040">
    <property type="status" value="NOT_ANNOTATED_CDS"/>
    <property type="molecule type" value="Genomic_DNA"/>
</dbReference>
<accession>K4ANG0</accession>
<keyword evidence="2" id="KW-1185">Reference proteome</keyword>
<protein>
    <submittedName>
        <fullName evidence="1">Uncharacterized protein</fullName>
    </submittedName>
</protein>
<dbReference type="HOGENOM" id="CLU_3160964_0_0_1"/>